<organism evidence="4 5">
    <name type="scientific">Blastopirellula marina</name>
    <dbReference type="NCBI Taxonomy" id="124"/>
    <lineage>
        <taxon>Bacteria</taxon>
        <taxon>Pseudomonadati</taxon>
        <taxon>Planctomycetota</taxon>
        <taxon>Planctomycetia</taxon>
        <taxon>Pirellulales</taxon>
        <taxon>Pirellulaceae</taxon>
        <taxon>Blastopirellula</taxon>
    </lineage>
</organism>
<dbReference type="OrthoDB" id="9788869at2"/>
<dbReference type="Gene3D" id="3.20.20.10">
    <property type="entry name" value="Alanine racemase"/>
    <property type="match status" value="1"/>
</dbReference>
<feature type="domain" description="D-serine dehydratase-like" evidence="3">
    <location>
        <begin position="259"/>
        <end position="354"/>
    </location>
</feature>
<dbReference type="InterPro" id="IPR029066">
    <property type="entry name" value="PLP-binding_barrel"/>
</dbReference>
<evidence type="ECO:0000313" key="4">
    <source>
        <dbReference type="EMBL" id="PQO25611.1"/>
    </source>
</evidence>
<dbReference type="Proteomes" id="UP000240009">
    <property type="component" value="Unassembled WGS sequence"/>
</dbReference>
<dbReference type="GO" id="GO:0036088">
    <property type="term" value="P:D-serine catabolic process"/>
    <property type="evidence" value="ECO:0007669"/>
    <property type="project" value="TreeGrafter"/>
</dbReference>
<dbReference type="SUPFAM" id="SSF51419">
    <property type="entry name" value="PLP-binding barrel"/>
    <property type="match status" value="1"/>
</dbReference>
<protein>
    <submittedName>
        <fullName evidence="4">Alanine racemase</fullName>
    </submittedName>
</protein>
<dbReference type="InterPro" id="IPR051466">
    <property type="entry name" value="D-amino_acid_metab_enzyme"/>
</dbReference>
<evidence type="ECO:0000313" key="5">
    <source>
        <dbReference type="Proteomes" id="UP000240009"/>
    </source>
</evidence>
<name>A0A2S8F0C3_9BACT</name>
<dbReference type="SMART" id="SM01119">
    <property type="entry name" value="D-ser_dehydrat"/>
    <property type="match status" value="1"/>
</dbReference>
<dbReference type="Pfam" id="PF01168">
    <property type="entry name" value="Ala_racemase_N"/>
    <property type="match status" value="1"/>
</dbReference>
<evidence type="ECO:0000256" key="2">
    <source>
        <dbReference type="ARBA" id="ARBA00023239"/>
    </source>
</evidence>
<dbReference type="PANTHER" id="PTHR28004:SF2">
    <property type="entry name" value="D-SERINE DEHYDRATASE"/>
    <property type="match status" value="1"/>
</dbReference>
<dbReference type="PANTHER" id="PTHR28004">
    <property type="entry name" value="ZGC:162816-RELATED"/>
    <property type="match status" value="1"/>
</dbReference>
<gene>
    <name evidence="4" type="ORF">C5Y96_22580</name>
</gene>
<sequence length="371" mass="40668">MFDRLMSAKLTQLATPCLVVDSQLVLRNLEALQQYAQQHDLHVRPHAKTHKSLRIAREQLRLGSQGLSVAKVGEAEVLSQSCDDILVAYPAVDSQRCERISNLAKRINIRVAVDSRESVDMLAGVTKAHGTTVGILIDQDVGFHRTGMSSPEAVVELATYVVEQREGVRFDGIFFYPGHVTVPAGEQPDLLRQIDAQLQETIERCREKDIDVSIVSGGSTPSMFQSHHITSQSEIRPGTYVFNDMNTVRGGFCSIDQCAAVVIATVVSTAVAGKAVVDAGTKALASDRNWIVPDSGFGHVIEYPEAKIVRLSEEHGEIDFSKCSSRPGIGERVAIIPNHICPCLNLHDSFLWLDDTGQVERTPVDCRGMLQ</sequence>
<dbReference type="InterPro" id="IPR001608">
    <property type="entry name" value="Ala_racemase_N"/>
</dbReference>
<dbReference type="Gene3D" id="2.40.37.20">
    <property type="entry name" value="D-serine dehydratase-like domain"/>
    <property type="match status" value="1"/>
</dbReference>
<keyword evidence="2" id="KW-0456">Lyase</keyword>
<dbReference type="InterPro" id="IPR042208">
    <property type="entry name" value="D-ser_dehydrat-like_sf"/>
</dbReference>
<evidence type="ECO:0000256" key="1">
    <source>
        <dbReference type="ARBA" id="ARBA00005323"/>
    </source>
</evidence>
<dbReference type="GO" id="GO:0008721">
    <property type="term" value="F:D-serine ammonia-lyase activity"/>
    <property type="evidence" value="ECO:0007669"/>
    <property type="project" value="TreeGrafter"/>
</dbReference>
<dbReference type="RefSeq" id="WP_105358163.1">
    <property type="nucleotide sequence ID" value="NZ_PUIA01000074.1"/>
</dbReference>
<dbReference type="AlphaFoldDB" id="A0A2S8F0C3"/>
<evidence type="ECO:0000259" key="3">
    <source>
        <dbReference type="SMART" id="SM01119"/>
    </source>
</evidence>
<dbReference type="InterPro" id="IPR026956">
    <property type="entry name" value="D-ser_dehydrat-like_dom"/>
</dbReference>
<comment type="similarity">
    <text evidence="1">Belongs to the DSD1 family.</text>
</comment>
<comment type="caution">
    <text evidence="4">The sequence shown here is derived from an EMBL/GenBank/DDBJ whole genome shotgun (WGS) entry which is preliminary data.</text>
</comment>
<dbReference type="EMBL" id="PUIA01000074">
    <property type="protein sequence ID" value="PQO25611.1"/>
    <property type="molecule type" value="Genomic_DNA"/>
</dbReference>
<proteinExistence type="inferred from homology"/>
<accession>A0A2S8F0C3</accession>
<dbReference type="Pfam" id="PF14031">
    <property type="entry name" value="D-ser_dehydrat"/>
    <property type="match status" value="1"/>
</dbReference>
<reference evidence="4 5" key="1">
    <citation type="submission" date="2018-02" db="EMBL/GenBank/DDBJ databases">
        <title>Comparative genomes isolates from brazilian mangrove.</title>
        <authorList>
            <person name="Araujo J.E."/>
            <person name="Taketani R.G."/>
            <person name="Silva M.C.P."/>
            <person name="Loureco M.V."/>
            <person name="Andreote F.D."/>
        </authorList>
    </citation>
    <scope>NUCLEOTIDE SEQUENCE [LARGE SCALE GENOMIC DNA]</scope>
    <source>
        <strain evidence="4 5">HEX-2 MGV</strain>
    </source>
</reference>